<protein>
    <submittedName>
        <fullName evidence="2">Uncharacterized protein</fullName>
    </submittedName>
</protein>
<evidence type="ECO:0000313" key="2">
    <source>
        <dbReference type="EMBL" id="KAL3780499.1"/>
    </source>
</evidence>
<dbReference type="EMBL" id="JABMIG020000348">
    <property type="protein sequence ID" value="KAL3780499.1"/>
    <property type="molecule type" value="Genomic_DNA"/>
</dbReference>
<proteinExistence type="predicted"/>
<accession>A0ABD3NXU0</accession>
<gene>
    <name evidence="2" type="ORF">HJC23_012584</name>
</gene>
<evidence type="ECO:0000256" key="1">
    <source>
        <dbReference type="SAM" id="MobiDB-lite"/>
    </source>
</evidence>
<reference evidence="2 3" key="1">
    <citation type="journal article" date="2020" name="G3 (Bethesda)">
        <title>Improved Reference Genome for Cyclotella cryptica CCMP332, a Model for Cell Wall Morphogenesis, Salinity Adaptation, and Lipid Production in Diatoms (Bacillariophyta).</title>
        <authorList>
            <person name="Roberts W.R."/>
            <person name="Downey K.M."/>
            <person name="Ruck E.C."/>
            <person name="Traller J.C."/>
            <person name="Alverson A.J."/>
        </authorList>
    </citation>
    <scope>NUCLEOTIDE SEQUENCE [LARGE SCALE GENOMIC DNA]</scope>
    <source>
        <strain evidence="2 3">CCMP332</strain>
    </source>
</reference>
<feature type="compositionally biased region" description="Acidic residues" evidence="1">
    <location>
        <begin position="140"/>
        <end position="161"/>
    </location>
</feature>
<sequence length="390" mass="44074">MHKVLLHVSSQSNDRLVSSFIALDENDINISISDFILREVQEKYPDSHWTVNAIKSIESEAGICFFKMRYCSLREGFFDVPGARPQQMIVVLQQDPITAALPMEDVHANPPMAERHGREEETASVDFIDAGQDDVLVPSETEEEQEDEEEEEDDQDDSTVPLDEEDQQATLEHEVIHIEDLSPPAKKTKTQATHRVVTPARSMEPGSMVKVLSNEDAWNILRNKFGFQFIEGRYSLPGGRIQFDSLVDLRNDLCKYGIPTEDAVVSATEEEISSIEVWVRFAIVKGLEDGEAISTDFWDDMKFMKAWSALGFTYSSGTYRVPVYDPISDTTNIIRFRSTRTAEVENYFARFGVSFPDDSNLDNEARLCIDLFFANQPMNSTAVAEAVNTL</sequence>
<dbReference type="AlphaFoldDB" id="A0ABD3NXU0"/>
<evidence type="ECO:0000313" key="3">
    <source>
        <dbReference type="Proteomes" id="UP001516023"/>
    </source>
</evidence>
<keyword evidence="3" id="KW-1185">Reference proteome</keyword>
<name>A0ABD3NXU0_9STRA</name>
<feature type="region of interest" description="Disordered" evidence="1">
    <location>
        <begin position="108"/>
        <end position="161"/>
    </location>
</feature>
<comment type="caution">
    <text evidence="2">The sequence shown here is derived from an EMBL/GenBank/DDBJ whole genome shotgun (WGS) entry which is preliminary data.</text>
</comment>
<organism evidence="2 3">
    <name type="scientific">Cyclotella cryptica</name>
    <dbReference type="NCBI Taxonomy" id="29204"/>
    <lineage>
        <taxon>Eukaryota</taxon>
        <taxon>Sar</taxon>
        <taxon>Stramenopiles</taxon>
        <taxon>Ochrophyta</taxon>
        <taxon>Bacillariophyta</taxon>
        <taxon>Coscinodiscophyceae</taxon>
        <taxon>Thalassiosirophycidae</taxon>
        <taxon>Stephanodiscales</taxon>
        <taxon>Stephanodiscaceae</taxon>
        <taxon>Cyclotella</taxon>
    </lineage>
</organism>
<dbReference type="Proteomes" id="UP001516023">
    <property type="component" value="Unassembled WGS sequence"/>
</dbReference>